<reference evidence="2" key="1">
    <citation type="submission" date="2025-08" db="UniProtKB">
        <authorList>
            <consortium name="Ensembl"/>
        </authorList>
    </citation>
    <scope>IDENTIFICATION</scope>
</reference>
<dbReference type="InterPro" id="IPR045261">
    <property type="entry name" value="MORC_ATPase"/>
</dbReference>
<keyword evidence="3" id="KW-1185">Reference proteome</keyword>
<dbReference type="InterPro" id="IPR036890">
    <property type="entry name" value="HATPase_C_sf"/>
</dbReference>
<proteinExistence type="predicted"/>
<protein>
    <submittedName>
        <fullName evidence="2">Uncharacterized protein</fullName>
    </submittedName>
</protein>
<dbReference type="Proteomes" id="UP000694546">
    <property type="component" value="Chromosome 20"/>
</dbReference>
<keyword evidence="1" id="KW-0812">Transmembrane</keyword>
<dbReference type="GO" id="GO:0016887">
    <property type="term" value="F:ATP hydrolysis activity"/>
    <property type="evidence" value="ECO:0007669"/>
    <property type="project" value="InterPro"/>
</dbReference>
<evidence type="ECO:0000313" key="3">
    <source>
        <dbReference type="Proteomes" id="UP000694546"/>
    </source>
</evidence>
<dbReference type="GeneTree" id="ENSGT00940000166160"/>
<keyword evidence="1" id="KW-0472">Membrane</keyword>
<dbReference type="Pfam" id="PF13589">
    <property type="entry name" value="HATPase_c_3"/>
    <property type="match status" value="1"/>
</dbReference>
<dbReference type="Gene3D" id="3.30.565.10">
    <property type="entry name" value="Histidine kinase-like ATPase, C-terminal domain"/>
    <property type="match status" value="1"/>
</dbReference>
<accession>A0A8C5AFW2</accession>
<organism evidence="2 3">
    <name type="scientific">Gadus morhua</name>
    <name type="common">Atlantic cod</name>
    <dbReference type="NCBI Taxonomy" id="8049"/>
    <lineage>
        <taxon>Eukaryota</taxon>
        <taxon>Metazoa</taxon>
        <taxon>Chordata</taxon>
        <taxon>Craniata</taxon>
        <taxon>Vertebrata</taxon>
        <taxon>Euteleostomi</taxon>
        <taxon>Actinopterygii</taxon>
        <taxon>Neopterygii</taxon>
        <taxon>Teleostei</taxon>
        <taxon>Neoteleostei</taxon>
        <taxon>Acanthomorphata</taxon>
        <taxon>Zeiogadaria</taxon>
        <taxon>Gadariae</taxon>
        <taxon>Gadiformes</taxon>
        <taxon>Gadoidei</taxon>
        <taxon>Gadidae</taxon>
        <taxon>Gadus</taxon>
    </lineage>
</organism>
<dbReference type="GO" id="GO:0016605">
    <property type="term" value="C:PML body"/>
    <property type="evidence" value="ECO:0007669"/>
    <property type="project" value="TreeGrafter"/>
</dbReference>
<reference evidence="2" key="2">
    <citation type="submission" date="2025-09" db="UniProtKB">
        <authorList>
            <consortium name="Ensembl"/>
        </authorList>
    </citation>
    <scope>IDENTIFICATION</scope>
</reference>
<evidence type="ECO:0000256" key="1">
    <source>
        <dbReference type="SAM" id="Phobius"/>
    </source>
</evidence>
<sequence length="237" mass="26877">MAAAQTEHEVPKSMLCPKFLHANSTSHTGPFSAIAELIDNAYDPDVNAKQIWIDKTKIRDMECLTFRDDGNGLDRKTMQRMLSFGFSNKIALNGKLPIGMYGNGFKSGSMCLGQDVIVLSKSKNDLCVGMLSQTYLEKIGAKHIGVPIISFNKQQANKYILLSFSSESTLFCWSLLLCVVDHYYHEVNYSGYLNQAISGSLARYFLEDYYYIFFWIIIVFRSICYIHNILVPKFGPR</sequence>
<dbReference type="PANTHER" id="PTHR23336">
    <property type="entry name" value="ZINC FINGER CW-TYPE COILED-COIL DOMAIN PROTEIN 3"/>
    <property type="match status" value="1"/>
</dbReference>
<feature type="transmembrane region" description="Helical" evidence="1">
    <location>
        <begin position="159"/>
        <end position="184"/>
    </location>
</feature>
<dbReference type="Ensembl" id="ENSGMOT00000035348.1">
    <property type="protein sequence ID" value="ENSGMOP00000030765.1"/>
    <property type="gene ID" value="ENSGMOG00000029589.1"/>
</dbReference>
<feature type="transmembrane region" description="Helical" evidence="1">
    <location>
        <begin position="209"/>
        <end position="231"/>
    </location>
</feature>
<dbReference type="SUPFAM" id="SSF55874">
    <property type="entry name" value="ATPase domain of HSP90 chaperone/DNA topoisomerase II/histidine kinase"/>
    <property type="match status" value="1"/>
</dbReference>
<dbReference type="PANTHER" id="PTHR23336:SF17">
    <property type="entry name" value="MORC FAMILY CW-TYPE ZINC FINGER PROTEIN 3"/>
    <property type="match status" value="1"/>
</dbReference>
<keyword evidence="1" id="KW-1133">Transmembrane helix</keyword>
<evidence type="ECO:0000313" key="2">
    <source>
        <dbReference type="Ensembl" id="ENSGMOP00000030765.1"/>
    </source>
</evidence>
<name>A0A8C5AFW2_GADMO</name>
<dbReference type="AlphaFoldDB" id="A0A8C5AFW2"/>